<feature type="compositionally biased region" description="Basic and acidic residues" evidence="1">
    <location>
        <begin position="497"/>
        <end position="511"/>
    </location>
</feature>
<dbReference type="PANTHER" id="PTHR13132">
    <property type="entry name" value="ALPHA- 1,6 -FUCOSYLTRANSFERASE"/>
    <property type="match status" value="1"/>
</dbReference>
<dbReference type="Gene3D" id="3.40.50.11350">
    <property type="match status" value="1"/>
</dbReference>
<accession>A0A4Q9MRH1</accession>
<feature type="transmembrane region" description="Helical" evidence="2">
    <location>
        <begin position="101"/>
        <end position="121"/>
    </location>
</feature>
<dbReference type="Proteomes" id="UP000292957">
    <property type="component" value="Unassembled WGS sequence"/>
</dbReference>
<evidence type="ECO:0000313" key="3">
    <source>
        <dbReference type="EMBL" id="TBU29807.1"/>
    </source>
</evidence>
<feature type="compositionally biased region" description="Low complexity" evidence="1">
    <location>
        <begin position="393"/>
        <end position="402"/>
    </location>
</feature>
<sequence length="664" mass="73547">MPTNRTPPDIFVTGRPSHSDYRLLTPRTPHSRAGRAEEGFTDFELQAYQDDESNGWKEQQQQQSQPLLSPGYRSRGDGDAAAKGTETRSVHYWIQLALSKLPLVGGVFLAFMLLAFIVVALTSPGKLDSTFLAPPGEFMETIDRDLVASTFKEPSPFSSASGTAPVPTASTPSHSEPHVQLIFYENYTQFPLTGNQYRAECNKLMGGFMSHGEYWQSLHGEMDVEHHDDNTNYHLPEGGFTKVCSKTITYLLDGHVGLVADLALMAQAAAMARERNRTFLIDDTHWNRGKWTDYFQPVRGLDPGPEPFCRAPPPEELVACPRTARHWVISSRTAMYHFGHEFFEGYEDPYSHHLNRLKPIFERARISFEEAIRPNAHTAELIRAARTELLSTLSSPPISPNLGSTNEPANQTAAMRGRDPAPRSDDTSHPPHNNPAPYVGVHIRRGDRRPAAFFFYPGQTIPLEKYVTATRQVWDRFYGNASSSATTSAGVSPADIGDAHETDLSSAQEDKYPAPPVTWLASDSPSAVREFTGNFSAATAIFSLNTSTNAELRALAPTREYVQGGFELEPEEERVRLTRGMVVDLAMVSGLWAYPGEVVPGAVVCAEGSNVCRVSALGFGFERAFGFDDGDDHHDGNPNKVRARWVDVDVEARIVPAWHAFELH</sequence>
<feature type="compositionally biased region" description="Basic and acidic residues" evidence="1">
    <location>
        <begin position="416"/>
        <end position="429"/>
    </location>
</feature>
<proteinExistence type="predicted"/>
<dbReference type="OrthoDB" id="2392789at2759"/>
<evidence type="ECO:0000256" key="1">
    <source>
        <dbReference type="SAM" id="MobiDB-lite"/>
    </source>
</evidence>
<feature type="region of interest" description="Disordered" evidence="1">
    <location>
        <begin position="52"/>
        <end position="82"/>
    </location>
</feature>
<dbReference type="GO" id="GO:0006487">
    <property type="term" value="P:protein N-linked glycosylation"/>
    <property type="evidence" value="ECO:0007669"/>
    <property type="project" value="TreeGrafter"/>
</dbReference>
<feature type="region of interest" description="Disordered" evidence="1">
    <location>
        <begin position="482"/>
        <end position="511"/>
    </location>
</feature>
<keyword evidence="2" id="KW-0472">Membrane</keyword>
<feature type="compositionally biased region" description="Polar residues" evidence="1">
    <location>
        <begin position="403"/>
        <end position="413"/>
    </location>
</feature>
<feature type="region of interest" description="Disordered" evidence="1">
    <location>
        <begin position="153"/>
        <end position="173"/>
    </location>
</feature>
<feature type="compositionally biased region" description="Low complexity" evidence="1">
    <location>
        <begin position="59"/>
        <end position="70"/>
    </location>
</feature>
<evidence type="ECO:0000256" key="2">
    <source>
        <dbReference type="SAM" id="Phobius"/>
    </source>
</evidence>
<feature type="compositionally biased region" description="Polar residues" evidence="1">
    <location>
        <begin position="156"/>
        <end position="173"/>
    </location>
</feature>
<gene>
    <name evidence="3" type="ORF">BD311DRAFT_253272</name>
</gene>
<dbReference type="EMBL" id="ML143410">
    <property type="protein sequence ID" value="TBU29807.1"/>
    <property type="molecule type" value="Genomic_DNA"/>
</dbReference>
<dbReference type="GO" id="GO:0046921">
    <property type="term" value="F:alpha-(1-&gt;6)-fucosyltransferase activity"/>
    <property type="evidence" value="ECO:0007669"/>
    <property type="project" value="TreeGrafter"/>
</dbReference>
<keyword evidence="2" id="KW-1133">Transmembrane helix</keyword>
<dbReference type="AlphaFoldDB" id="A0A4Q9MRH1"/>
<organism evidence="3">
    <name type="scientific">Dichomitus squalens</name>
    <dbReference type="NCBI Taxonomy" id="114155"/>
    <lineage>
        <taxon>Eukaryota</taxon>
        <taxon>Fungi</taxon>
        <taxon>Dikarya</taxon>
        <taxon>Basidiomycota</taxon>
        <taxon>Agaricomycotina</taxon>
        <taxon>Agaricomycetes</taxon>
        <taxon>Polyporales</taxon>
        <taxon>Polyporaceae</taxon>
        <taxon>Dichomitus</taxon>
    </lineage>
</organism>
<feature type="region of interest" description="Disordered" evidence="1">
    <location>
        <begin position="1"/>
        <end position="39"/>
    </location>
</feature>
<keyword evidence="2" id="KW-0812">Transmembrane</keyword>
<name>A0A4Q9MRH1_9APHY</name>
<reference evidence="3" key="1">
    <citation type="submission" date="2019-01" db="EMBL/GenBank/DDBJ databases">
        <title>Draft genome sequences of three monokaryotic isolates of the white-rot basidiomycete fungus Dichomitus squalens.</title>
        <authorList>
            <consortium name="DOE Joint Genome Institute"/>
            <person name="Lopez S.C."/>
            <person name="Andreopoulos B."/>
            <person name="Pangilinan J."/>
            <person name="Lipzen A."/>
            <person name="Riley R."/>
            <person name="Ahrendt S."/>
            <person name="Ng V."/>
            <person name="Barry K."/>
            <person name="Daum C."/>
            <person name="Grigoriev I.V."/>
            <person name="Hilden K.S."/>
            <person name="Makela M.R."/>
            <person name="de Vries R.P."/>
        </authorList>
    </citation>
    <scope>NUCLEOTIDE SEQUENCE [LARGE SCALE GENOMIC DNA]</scope>
    <source>
        <strain evidence="3">OM18370.1</strain>
    </source>
</reference>
<dbReference type="PANTHER" id="PTHR13132:SF29">
    <property type="entry name" value="ALPHA-(1,6)-FUCOSYLTRANSFERASE"/>
    <property type="match status" value="1"/>
</dbReference>
<feature type="region of interest" description="Disordered" evidence="1">
    <location>
        <begin position="393"/>
        <end position="441"/>
    </location>
</feature>
<protein>
    <submittedName>
        <fullName evidence="3">Uncharacterized protein</fullName>
    </submittedName>
</protein>